<dbReference type="GO" id="GO:0016226">
    <property type="term" value="P:iron-sulfur cluster assembly"/>
    <property type="evidence" value="ECO:0007669"/>
    <property type="project" value="InterPro"/>
</dbReference>
<dbReference type="InterPro" id="IPR017870">
    <property type="entry name" value="FeS_cluster_insertion_CS"/>
</dbReference>
<dbReference type="PROSITE" id="PS01152">
    <property type="entry name" value="HESB"/>
    <property type="match status" value="1"/>
</dbReference>
<dbReference type="GO" id="GO:0005506">
    <property type="term" value="F:iron ion binding"/>
    <property type="evidence" value="ECO:0007669"/>
    <property type="project" value="TreeGrafter"/>
</dbReference>
<dbReference type="SUPFAM" id="SSF89360">
    <property type="entry name" value="HesB-like domain"/>
    <property type="match status" value="1"/>
</dbReference>
<proteinExistence type="predicted"/>
<dbReference type="STRING" id="1193729.A1OE_1154"/>
<name>K7YP73_9PROT</name>
<accession>K7YP73</accession>
<dbReference type="GO" id="GO:0051537">
    <property type="term" value="F:2 iron, 2 sulfur cluster binding"/>
    <property type="evidence" value="ECO:0007669"/>
    <property type="project" value="TreeGrafter"/>
</dbReference>
<evidence type="ECO:0000259" key="2">
    <source>
        <dbReference type="Pfam" id="PF01521"/>
    </source>
</evidence>
<dbReference type="PANTHER" id="PTHR43011:SF1">
    <property type="entry name" value="IRON-SULFUR CLUSTER ASSEMBLY 2 HOMOLOG, MITOCHONDRIAL"/>
    <property type="match status" value="1"/>
</dbReference>
<dbReference type="PANTHER" id="PTHR43011">
    <property type="entry name" value="IRON-SULFUR CLUSTER ASSEMBLY 2 HOMOLOG, MITOCHONDRIAL"/>
    <property type="match status" value="1"/>
</dbReference>
<dbReference type="Gene3D" id="2.60.300.12">
    <property type="entry name" value="HesB-like domain"/>
    <property type="match status" value="1"/>
</dbReference>
<keyword evidence="4" id="KW-1185">Reference proteome</keyword>
<dbReference type="KEGG" id="thal:A1OE_1154"/>
<reference evidence="3 4" key="1">
    <citation type="journal article" date="2012" name="Proc. Natl. Acad. Sci. U.S.A.">
        <title>Genome streamlining and chemical defense in a coral reef symbiosis.</title>
        <authorList>
            <person name="Kwan J.C."/>
            <person name="Donia M.S."/>
            <person name="Han A.W."/>
            <person name="Hirose E."/>
            <person name="Haygood M.G."/>
            <person name="Schmidt E.W."/>
        </authorList>
    </citation>
    <scope>NUCLEOTIDE SEQUENCE [LARGE SCALE GENOMIC DNA]</scope>
    <source>
        <strain evidence="3 4">L2</strain>
    </source>
</reference>
<protein>
    <submittedName>
        <fullName evidence="3">Iron-sulfur cluster assembly accessory family protein</fullName>
    </submittedName>
</protein>
<keyword evidence="1" id="KW-0472">Membrane</keyword>
<feature type="domain" description="Core" evidence="2">
    <location>
        <begin position="50"/>
        <end position="149"/>
    </location>
</feature>
<evidence type="ECO:0000256" key="1">
    <source>
        <dbReference type="SAM" id="Phobius"/>
    </source>
</evidence>
<gene>
    <name evidence="3" type="ORF">A1OE_1154</name>
</gene>
<dbReference type="AlphaFoldDB" id="K7YP73"/>
<organism evidence="3 4">
    <name type="scientific">Candidatus Endolissoclinum faulkneri L2</name>
    <dbReference type="NCBI Taxonomy" id="1193729"/>
    <lineage>
        <taxon>Bacteria</taxon>
        <taxon>Pseudomonadati</taxon>
        <taxon>Pseudomonadota</taxon>
        <taxon>Alphaproteobacteria</taxon>
        <taxon>Rhodospirillales</taxon>
        <taxon>Rhodospirillaceae</taxon>
        <taxon>Candidatus Endolissoclinum</taxon>
    </lineage>
</organism>
<dbReference type="eggNOG" id="COG0316">
    <property type="taxonomic scope" value="Bacteria"/>
</dbReference>
<dbReference type="InterPro" id="IPR016092">
    <property type="entry name" value="ATAP"/>
</dbReference>
<dbReference type="EMBL" id="CP003539">
    <property type="protein sequence ID" value="AFX99332.1"/>
    <property type="molecule type" value="Genomic_DNA"/>
</dbReference>
<dbReference type="Proteomes" id="UP000010077">
    <property type="component" value="Chromosome"/>
</dbReference>
<feature type="transmembrane region" description="Helical" evidence="1">
    <location>
        <begin position="16"/>
        <end position="34"/>
    </location>
</feature>
<dbReference type="Pfam" id="PF01521">
    <property type="entry name" value="Fe-S_biosyn"/>
    <property type="match status" value="1"/>
</dbReference>
<evidence type="ECO:0000313" key="4">
    <source>
        <dbReference type="Proteomes" id="UP000010077"/>
    </source>
</evidence>
<sequence length="155" mass="17180">MIFVSSRLAFIFSLNYLLKPKVAAITLVFVYFYGKRKMTKCTSQGRTFIITESAAKRIAFLKSKESSLRDLRMRVSVLGGGCAGFHYVFDFDGTMNDDDHIFEHNGVEVLVDDLSLDLLTGAQLDYKEELIGAYFAVKNPNAKSSCGCGTSFAVS</sequence>
<dbReference type="GO" id="GO:0051539">
    <property type="term" value="F:4 iron, 4 sulfur cluster binding"/>
    <property type="evidence" value="ECO:0007669"/>
    <property type="project" value="TreeGrafter"/>
</dbReference>
<dbReference type="InterPro" id="IPR035903">
    <property type="entry name" value="HesB-like_dom_sf"/>
</dbReference>
<dbReference type="InterPro" id="IPR000361">
    <property type="entry name" value="ATAP_core_dom"/>
</dbReference>
<dbReference type="NCBIfam" id="TIGR00049">
    <property type="entry name" value="iron-sulfur cluster assembly accessory protein"/>
    <property type="match status" value="1"/>
</dbReference>
<keyword evidence="1" id="KW-1133">Transmembrane helix</keyword>
<dbReference type="PATRIC" id="fig|1193729.4.peg.617"/>
<evidence type="ECO:0000313" key="3">
    <source>
        <dbReference type="EMBL" id="AFX99332.1"/>
    </source>
</evidence>
<dbReference type="NCBIfam" id="NF010147">
    <property type="entry name" value="PRK13623.1"/>
    <property type="match status" value="1"/>
</dbReference>
<dbReference type="HOGENOM" id="CLU_069054_5_3_5"/>
<keyword evidence="1" id="KW-0812">Transmembrane</keyword>